<dbReference type="PANTHER" id="PTHR21064">
    <property type="entry name" value="AMINOGLYCOSIDE PHOSPHOTRANSFERASE DOMAIN-CONTAINING PROTEIN-RELATED"/>
    <property type="match status" value="1"/>
</dbReference>
<feature type="domain" description="Aminoglycoside phosphotransferase" evidence="2">
    <location>
        <begin position="22"/>
        <end position="257"/>
    </location>
</feature>
<keyword evidence="3" id="KW-0808">Transferase</keyword>
<evidence type="ECO:0000256" key="1">
    <source>
        <dbReference type="ARBA" id="ARBA00038240"/>
    </source>
</evidence>
<evidence type="ECO:0000313" key="3">
    <source>
        <dbReference type="EMBL" id="SEO97685.1"/>
    </source>
</evidence>
<accession>A0A1H8U3H3</accession>
<protein>
    <submittedName>
        <fullName evidence="3">Ser/Thr protein kinase RdoA involved in Cpx stress response, MazF antagonist</fullName>
    </submittedName>
</protein>
<dbReference type="OrthoDB" id="241498at2"/>
<keyword evidence="3" id="KW-0418">Kinase</keyword>
<reference evidence="3 4" key="1">
    <citation type="submission" date="2016-10" db="EMBL/GenBank/DDBJ databases">
        <authorList>
            <person name="de Groot N.N."/>
        </authorList>
    </citation>
    <scope>NUCLEOTIDE SEQUENCE [LARGE SCALE GENOMIC DNA]</scope>
    <source>
        <strain evidence="3 4">DSM 27842</strain>
    </source>
</reference>
<dbReference type="InterPro" id="IPR002575">
    <property type="entry name" value="Aminoglycoside_PTrfase"/>
</dbReference>
<dbReference type="Gene3D" id="3.90.1200.10">
    <property type="match status" value="1"/>
</dbReference>
<dbReference type="PANTHER" id="PTHR21064:SF6">
    <property type="entry name" value="AMINOGLYCOSIDE PHOSPHOTRANSFERASE DOMAIN-CONTAINING PROTEIN"/>
    <property type="match status" value="1"/>
</dbReference>
<dbReference type="Proteomes" id="UP000198893">
    <property type="component" value="Unassembled WGS sequence"/>
</dbReference>
<dbReference type="InterPro" id="IPR011009">
    <property type="entry name" value="Kinase-like_dom_sf"/>
</dbReference>
<dbReference type="EMBL" id="FODS01000018">
    <property type="protein sequence ID" value="SEO97685.1"/>
    <property type="molecule type" value="Genomic_DNA"/>
</dbReference>
<dbReference type="Gene3D" id="3.30.200.20">
    <property type="entry name" value="Phosphorylase Kinase, domain 1"/>
    <property type="match status" value="1"/>
</dbReference>
<sequence length="313" mass="34936">MDPRVTQALAAWDMAGADVTLAARRENTVYRVMADGSELALRLHRPGYRSDAQLRSELQWMAYLVENGFAVPRPRPARDGALVHTLDGVQVDMLSWLPGRPLGHGDQIDHPDPITLCENLGAQMARLHDLTDAWQPPEGFDRPDWGAEALLGDAPLWGRFWDHPHLTGDQRALLKAARDAARADLDALDPAPDVGLIHADLLAENMLIDGPEITFIDFDDAAFGYRDFELATFLLRYVDRPDFLALCAALCAGYARRRRVDDGHLDLLLTIRALTYVGWIADRLGEPGTAERSARAIDRATRLSRRYLDRRSA</sequence>
<gene>
    <name evidence="3" type="ORF">SAMN04490248_11814</name>
</gene>
<comment type="similarity">
    <text evidence="1">Belongs to the pseudomonas-type ThrB family.</text>
</comment>
<evidence type="ECO:0000313" key="4">
    <source>
        <dbReference type="Proteomes" id="UP000198893"/>
    </source>
</evidence>
<evidence type="ECO:0000259" key="2">
    <source>
        <dbReference type="Pfam" id="PF01636"/>
    </source>
</evidence>
<dbReference type="GO" id="GO:0009088">
    <property type="term" value="P:threonine biosynthetic process"/>
    <property type="evidence" value="ECO:0007669"/>
    <property type="project" value="TreeGrafter"/>
</dbReference>
<keyword evidence="4" id="KW-1185">Reference proteome</keyword>
<dbReference type="STRING" id="569882.SAMN04490248_11814"/>
<organism evidence="3 4">
    <name type="scientific">Salinihabitans flavidus</name>
    <dbReference type="NCBI Taxonomy" id="569882"/>
    <lineage>
        <taxon>Bacteria</taxon>
        <taxon>Pseudomonadati</taxon>
        <taxon>Pseudomonadota</taxon>
        <taxon>Alphaproteobacteria</taxon>
        <taxon>Rhodobacterales</taxon>
        <taxon>Roseobacteraceae</taxon>
        <taxon>Salinihabitans</taxon>
    </lineage>
</organism>
<proteinExistence type="inferred from homology"/>
<dbReference type="AlphaFoldDB" id="A0A1H8U3H3"/>
<name>A0A1H8U3H3_9RHOB</name>
<dbReference type="SUPFAM" id="SSF56112">
    <property type="entry name" value="Protein kinase-like (PK-like)"/>
    <property type="match status" value="1"/>
</dbReference>
<dbReference type="InterPro" id="IPR050249">
    <property type="entry name" value="Pseudomonas-type_ThrB"/>
</dbReference>
<dbReference type="Pfam" id="PF01636">
    <property type="entry name" value="APH"/>
    <property type="match status" value="1"/>
</dbReference>
<dbReference type="GO" id="GO:0004413">
    <property type="term" value="F:homoserine kinase activity"/>
    <property type="evidence" value="ECO:0007669"/>
    <property type="project" value="TreeGrafter"/>
</dbReference>